<name>A0A8G2C434_DESNO</name>
<evidence type="ECO:0000313" key="2">
    <source>
        <dbReference type="Proteomes" id="UP000199581"/>
    </source>
</evidence>
<proteinExistence type="predicted"/>
<comment type="caution">
    <text evidence="1">The sequence shown here is derived from an EMBL/GenBank/DDBJ whole genome shotgun (WGS) entry which is preliminary data.</text>
</comment>
<dbReference type="AntiFam" id="ANF00272">
    <property type="entry name" value="Translation of CRISPR region"/>
</dbReference>
<dbReference type="Proteomes" id="UP000199581">
    <property type="component" value="Unassembled WGS sequence"/>
</dbReference>
<accession>A0A8G2C434</accession>
<reference evidence="1 2" key="1">
    <citation type="submission" date="2016-10" db="EMBL/GenBank/DDBJ databases">
        <authorList>
            <person name="Varghese N."/>
            <person name="Submissions S."/>
        </authorList>
    </citation>
    <scope>NUCLEOTIDE SEQUENCE [LARGE SCALE GENOMIC DNA]</scope>
    <source>
        <strain evidence="1 2">DSM 1741</strain>
    </source>
</reference>
<evidence type="ECO:0000313" key="1">
    <source>
        <dbReference type="EMBL" id="SFL91240.1"/>
    </source>
</evidence>
<dbReference type="AlphaFoldDB" id="A0A8G2C434"/>
<protein>
    <submittedName>
        <fullName evidence="1">Uncharacterized protein</fullName>
    </submittedName>
</protein>
<dbReference type="EMBL" id="FOTO01000009">
    <property type="protein sequence ID" value="SFL91240.1"/>
    <property type="molecule type" value="Genomic_DNA"/>
</dbReference>
<gene>
    <name evidence="1" type="ORF">SAMN05421830_10922</name>
</gene>
<sequence>MGANCLRIFKLFQSTPLREGRRSVVVPTYDSRWFQSTPLREGRLRRRRHDGKHHRFNPRPCERGDADSSTNAAALAVSIHAPARGATVNRSAFSSVFWFQSTPLREGRPRRYALLCPMSSFNPRPCERGDAHLMQVPRPVFVSIHAPARGATRAMTELWSTRMFQSTPLREGRRDLITAAMHIPMFQSTPLREGRPDRRFAVVDNHAGFNPRPCERGDREDSLLCCCNNCFNPRPCERGDMSCTVWLPVWSVFQSTPLREGRPRMLCHDHGQSGFNPRPCERGDSCQCGGFRTFRVSIHAPARGATPAGVG</sequence>
<keyword evidence="2" id="KW-1185">Reference proteome</keyword>
<organism evidence="1 2">
    <name type="scientific">Desulfomicrobium norvegicum (strain DSM 1741 / NCIMB 8310)</name>
    <name type="common">Desulfovibrio baculatus (strain Norway 4)</name>
    <name type="synonym">Desulfovibrio desulfuricans (strain Norway 4)</name>
    <dbReference type="NCBI Taxonomy" id="52561"/>
    <lineage>
        <taxon>Bacteria</taxon>
        <taxon>Pseudomonadati</taxon>
        <taxon>Thermodesulfobacteriota</taxon>
        <taxon>Desulfovibrionia</taxon>
        <taxon>Desulfovibrionales</taxon>
        <taxon>Desulfomicrobiaceae</taxon>
        <taxon>Desulfomicrobium</taxon>
    </lineage>
</organism>